<name>A0A3A4QZL7_9BACT</name>
<evidence type="ECO:0000256" key="1">
    <source>
        <dbReference type="SAM" id="SignalP"/>
    </source>
</evidence>
<sequence>MIKTMYLMCIISFVTALCCASQPVFAQDITVGITVVKASNNGTEFDSSLTGIKSQLARLNYTSYKQIKTDQKTGQPREEVWFDLPNGDRMRVVLLGIENTYIKLLVSMEQAGLKTHFKIINNGTVIVGGNEYEDGYLVVALTASY</sequence>
<accession>A0A3A4QZL7</accession>
<keyword evidence="1" id="KW-0732">Signal</keyword>
<dbReference type="EMBL" id="QZJZ01000051">
    <property type="protein sequence ID" value="RJP59330.1"/>
    <property type="molecule type" value="Genomic_DNA"/>
</dbReference>
<organism evidence="2 3">
    <name type="scientific">Candidatus Auribacter fodinae</name>
    <dbReference type="NCBI Taxonomy" id="2093366"/>
    <lineage>
        <taxon>Bacteria</taxon>
        <taxon>Pseudomonadati</taxon>
        <taxon>Candidatus Auribacterota</taxon>
        <taxon>Candidatus Auribacteria</taxon>
        <taxon>Candidatus Auribacterales</taxon>
        <taxon>Candidatus Auribacteraceae</taxon>
        <taxon>Candidatus Auribacter</taxon>
    </lineage>
</organism>
<evidence type="ECO:0000313" key="3">
    <source>
        <dbReference type="Proteomes" id="UP000266426"/>
    </source>
</evidence>
<evidence type="ECO:0000313" key="2">
    <source>
        <dbReference type="EMBL" id="RJP59330.1"/>
    </source>
</evidence>
<dbReference type="AlphaFoldDB" id="A0A3A4QZL7"/>
<reference evidence="2 3" key="1">
    <citation type="journal article" date="2017" name="ISME J.">
        <title>Energy and carbon metabolisms in a deep terrestrial subsurface fluid microbial community.</title>
        <authorList>
            <person name="Momper L."/>
            <person name="Jungbluth S.P."/>
            <person name="Lee M.D."/>
            <person name="Amend J.P."/>
        </authorList>
    </citation>
    <scope>NUCLEOTIDE SEQUENCE [LARGE SCALE GENOMIC DNA]</scope>
    <source>
        <strain evidence="2">SURF_26</strain>
    </source>
</reference>
<proteinExistence type="predicted"/>
<comment type="caution">
    <text evidence="2">The sequence shown here is derived from an EMBL/GenBank/DDBJ whole genome shotgun (WGS) entry which is preliminary data.</text>
</comment>
<protein>
    <submittedName>
        <fullName evidence="2">Uncharacterized protein</fullName>
    </submittedName>
</protein>
<feature type="signal peptide" evidence="1">
    <location>
        <begin position="1"/>
        <end position="26"/>
    </location>
</feature>
<dbReference type="Proteomes" id="UP000266426">
    <property type="component" value="Unassembled WGS sequence"/>
</dbReference>
<feature type="chain" id="PRO_5017182687" evidence="1">
    <location>
        <begin position="27"/>
        <end position="145"/>
    </location>
</feature>
<gene>
    <name evidence="2" type="ORF">C4541_06275</name>
</gene>